<accession>A0ABT6Y222</accession>
<protein>
    <submittedName>
        <fullName evidence="1">YiiX family permuted papain-like enzyme</fullName>
    </submittedName>
</protein>
<gene>
    <name evidence="1" type="ORF">QM524_00205</name>
</gene>
<proteinExistence type="predicted"/>
<organism evidence="1 2">
    <name type="scientific">Flectobacillus roseus</name>
    <dbReference type="NCBI Taxonomy" id="502259"/>
    <lineage>
        <taxon>Bacteria</taxon>
        <taxon>Pseudomonadati</taxon>
        <taxon>Bacteroidota</taxon>
        <taxon>Cytophagia</taxon>
        <taxon>Cytophagales</taxon>
        <taxon>Flectobacillaceae</taxon>
        <taxon>Flectobacillus</taxon>
    </lineage>
</organism>
<dbReference type="Gene3D" id="3.90.1720.10">
    <property type="entry name" value="endopeptidase domain like (from Nostoc punctiforme)"/>
    <property type="match status" value="1"/>
</dbReference>
<dbReference type="PROSITE" id="PS51257">
    <property type="entry name" value="PROKAR_LIPOPROTEIN"/>
    <property type="match status" value="1"/>
</dbReference>
<keyword evidence="2" id="KW-1185">Reference proteome</keyword>
<dbReference type="Pfam" id="PF05708">
    <property type="entry name" value="Peptidase_C92"/>
    <property type="match status" value="1"/>
</dbReference>
<dbReference type="EMBL" id="JASHIF010000002">
    <property type="protein sequence ID" value="MDI9857615.1"/>
    <property type="molecule type" value="Genomic_DNA"/>
</dbReference>
<dbReference type="SUPFAM" id="SSF54001">
    <property type="entry name" value="Cysteine proteinases"/>
    <property type="match status" value="1"/>
</dbReference>
<dbReference type="InterPro" id="IPR024453">
    <property type="entry name" value="Peptidase_C92"/>
</dbReference>
<dbReference type="NCBIfam" id="NF007458">
    <property type="entry name" value="PRK10030.1"/>
    <property type="match status" value="1"/>
</dbReference>
<dbReference type="RefSeq" id="WP_283342959.1">
    <property type="nucleotide sequence ID" value="NZ_JASHIF010000002.1"/>
</dbReference>
<evidence type="ECO:0000313" key="2">
    <source>
        <dbReference type="Proteomes" id="UP001236507"/>
    </source>
</evidence>
<evidence type="ECO:0000313" key="1">
    <source>
        <dbReference type="EMBL" id="MDI9857615.1"/>
    </source>
</evidence>
<reference evidence="1 2" key="1">
    <citation type="submission" date="2023-05" db="EMBL/GenBank/DDBJ databases">
        <title>Novel species of genus Flectobacillus isolated from stream in China.</title>
        <authorList>
            <person name="Lu H."/>
        </authorList>
    </citation>
    <scope>NUCLEOTIDE SEQUENCE [LARGE SCALE GENOMIC DNA]</scope>
    <source>
        <strain evidence="1 2">KCTC 42575</strain>
    </source>
</reference>
<comment type="caution">
    <text evidence="1">The sequence shown here is derived from an EMBL/GenBank/DDBJ whole genome shotgun (WGS) entry which is preliminary data.</text>
</comment>
<name>A0ABT6Y222_9BACT</name>
<dbReference type="InterPro" id="IPR038765">
    <property type="entry name" value="Papain-like_cys_pep_sf"/>
</dbReference>
<dbReference type="Proteomes" id="UP001236507">
    <property type="component" value="Unassembled WGS sequence"/>
</dbReference>
<sequence>MKSIFCLCYALFFTLGSCHSSTKSYKNGDLIFQISRSSQSKAIQLPTHSKYSHCGIIYQKGTEYFVFEAVQPVKLTPLNEWIARGEKHHFVVKRLKNAERILTPKVLDAMQKEGKKLQGKKYDIYFGWDDQRIYCSELIWKIYKRGANIEIGKLQRLKDFDLENKLVRKKLEERYGKRIPLSEKVISPASIFEDSQLVEVDRN</sequence>